<dbReference type="GO" id="GO:0000976">
    <property type="term" value="F:transcription cis-regulatory region binding"/>
    <property type="evidence" value="ECO:0007669"/>
    <property type="project" value="TreeGrafter"/>
</dbReference>
<keyword evidence="7" id="KW-1185">Reference proteome</keyword>
<dbReference type="Pfam" id="PF00440">
    <property type="entry name" value="TetR_N"/>
    <property type="match status" value="1"/>
</dbReference>
<organism evidence="6 7">
    <name type="scientific">Trinickia terrae</name>
    <dbReference type="NCBI Taxonomy" id="2571161"/>
    <lineage>
        <taxon>Bacteria</taxon>
        <taxon>Pseudomonadati</taxon>
        <taxon>Pseudomonadota</taxon>
        <taxon>Betaproteobacteria</taxon>
        <taxon>Burkholderiales</taxon>
        <taxon>Burkholderiaceae</taxon>
        <taxon>Trinickia</taxon>
    </lineage>
</organism>
<feature type="compositionally biased region" description="Basic and acidic residues" evidence="4">
    <location>
        <begin position="1"/>
        <end position="19"/>
    </location>
</feature>
<evidence type="ECO:0000256" key="3">
    <source>
        <dbReference type="PROSITE-ProRule" id="PRU00335"/>
    </source>
</evidence>
<dbReference type="GO" id="GO:0003700">
    <property type="term" value="F:DNA-binding transcription factor activity"/>
    <property type="evidence" value="ECO:0007669"/>
    <property type="project" value="TreeGrafter"/>
</dbReference>
<dbReference type="AlphaFoldDB" id="A0A4U1HV59"/>
<dbReference type="InterPro" id="IPR050109">
    <property type="entry name" value="HTH-type_TetR-like_transc_reg"/>
</dbReference>
<feature type="DNA-binding region" description="H-T-H motif" evidence="3">
    <location>
        <begin position="56"/>
        <end position="75"/>
    </location>
</feature>
<dbReference type="Proteomes" id="UP000305539">
    <property type="component" value="Unassembled WGS sequence"/>
</dbReference>
<evidence type="ECO:0000256" key="1">
    <source>
        <dbReference type="ARBA" id="ARBA00023054"/>
    </source>
</evidence>
<dbReference type="PROSITE" id="PS50977">
    <property type="entry name" value="HTH_TETR_2"/>
    <property type="match status" value="1"/>
</dbReference>
<dbReference type="SUPFAM" id="SSF46689">
    <property type="entry name" value="Homeodomain-like"/>
    <property type="match status" value="1"/>
</dbReference>
<proteinExistence type="predicted"/>
<evidence type="ECO:0000256" key="2">
    <source>
        <dbReference type="ARBA" id="ARBA00023125"/>
    </source>
</evidence>
<dbReference type="PANTHER" id="PTHR30055:SF183">
    <property type="entry name" value="NUCLEOID OCCLUSION FACTOR SLMA"/>
    <property type="match status" value="1"/>
</dbReference>
<gene>
    <name evidence="6" type="primary">slmA</name>
    <name evidence="6" type="ORF">FAZ69_24420</name>
</gene>
<reference evidence="6 7" key="1">
    <citation type="submission" date="2019-04" db="EMBL/GenBank/DDBJ databases">
        <title>Trinickia sp. 7GSK02, isolated from subtropical forest soil.</title>
        <authorList>
            <person name="Gao Z.-H."/>
            <person name="Qiu L.-H."/>
        </authorList>
    </citation>
    <scope>NUCLEOTIDE SEQUENCE [LARGE SCALE GENOMIC DNA]</scope>
    <source>
        <strain evidence="6 7">7GSK02</strain>
    </source>
</reference>
<dbReference type="Gene3D" id="1.10.357.10">
    <property type="entry name" value="Tetracycline Repressor, domain 2"/>
    <property type="match status" value="1"/>
</dbReference>
<evidence type="ECO:0000313" key="7">
    <source>
        <dbReference type="Proteomes" id="UP000305539"/>
    </source>
</evidence>
<keyword evidence="2 3" id="KW-0238">DNA-binding</keyword>
<dbReference type="InterPro" id="IPR036271">
    <property type="entry name" value="Tet_transcr_reg_TetR-rel_C_sf"/>
</dbReference>
<feature type="region of interest" description="Disordered" evidence="4">
    <location>
        <begin position="1"/>
        <end position="31"/>
    </location>
</feature>
<dbReference type="EMBL" id="SWJE01000014">
    <property type="protein sequence ID" value="TKC83624.1"/>
    <property type="molecule type" value="Genomic_DNA"/>
</dbReference>
<evidence type="ECO:0000313" key="6">
    <source>
        <dbReference type="EMBL" id="TKC83624.1"/>
    </source>
</evidence>
<dbReference type="InterPro" id="IPR054580">
    <property type="entry name" value="SlmA-like_C"/>
</dbReference>
<keyword evidence="1" id="KW-0175">Coiled coil</keyword>
<feature type="domain" description="HTH tetR-type" evidence="5">
    <location>
        <begin position="33"/>
        <end position="93"/>
    </location>
</feature>
<accession>A0A4U1HV59</accession>
<sequence>MQSTQKHDAGVDQQDHTEELNSAGARAPRLKPGERRVHILQTLAAMLETPKSEKITTAALAARLGVSEAALYRHFASKAQMFEALIEFIEETFFGLVNQITEKEPNGVLQARAIGLMLLNFSAKNPGMTRVLTGEALVGEHERLAERVAQMLERIEASLKQCLRLGLMEFNQKSADAPVPLPADYDPAVRASLIISYVLGRWHRYTKSGFARMPGEHADAQLRLILQ</sequence>
<evidence type="ECO:0000256" key="4">
    <source>
        <dbReference type="SAM" id="MobiDB-lite"/>
    </source>
</evidence>
<dbReference type="InterPro" id="IPR001647">
    <property type="entry name" value="HTH_TetR"/>
</dbReference>
<protein>
    <submittedName>
        <fullName evidence="6">Nucleoid occlusion factor SlmA</fullName>
    </submittedName>
</protein>
<dbReference type="Pfam" id="PF22276">
    <property type="entry name" value="SlmA-like_C"/>
    <property type="match status" value="1"/>
</dbReference>
<name>A0A4U1HV59_9BURK</name>
<dbReference type="OrthoDB" id="9179041at2"/>
<dbReference type="NCBIfam" id="NF007015">
    <property type="entry name" value="PRK09480.1"/>
    <property type="match status" value="1"/>
</dbReference>
<dbReference type="RefSeq" id="WP_136897664.1">
    <property type="nucleotide sequence ID" value="NZ_SWJE01000014.1"/>
</dbReference>
<dbReference type="InterPro" id="IPR009057">
    <property type="entry name" value="Homeodomain-like_sf"/>
</dbReference>
<comment type="caution">
    <text evidence="6">The sequence shown here is derived from an EMBL/GenBank/DDBJ whole genome shotgun (WGS) entry which is preliminary data.</text>
</comment>
<dbReference type="SUPFAM" id="SSF48498">
    <property type="entry name" value="Tetracyclin repressor-like, C-terminal domain"/>
    <property type="match status" value="1"/>
</dbReference>
<dbReference type="PANTHER" id="PTHR30055">
    <property type="entry name" value="HTH-TYPE TRANSCRIPTIONAL REGULATOR RUTR"/>
    <property type="match status" value="1"/>
</dbReference>
<evidence type="ECO:0000259" key="5">
    <source>
        <dbReference type="PROSITE" id="PS50977"/>
    </source>
</evidence>